<dbReference type="Gene3D" id="1.10.10.10">
    <property type="entry name" value="Winged helix-like DNA-binding domain superfamily/Winged helix DNA-binding domain"/>
    <property type="match status" value="1"/>
</dbReference>
<feature type="domain" description="Mos1 transposase HTH" evidence="1">
    <location>
        <begin position="18"/>
        <end position="56"/>
    </location>
</feature>
<reference evidence="2" key="1">
    <citation type="submission" date="2021-08" db="EMBL/GenBank/DDBJ databases">
        <authorList>
            <person name="Misof B."/>
            <person name="Oliver O."/>
            <person name="Podsiadlowski L."/>
            <person name="Donath A."/>
            <person name="Peters R."/>
            <person name="Mayer C."/>
            <person name="Rust J."/>
            <person name="Gunkel S."/>
            <person name="Lesny P."/>
            <person name="Martin S."/>
            <person name="Oeyen J.P."/>
            <person name="Petersen M."/>
            <person name="Panagiotis P."/>
            <person name="Wilbrandt J."/>
            <person name="Tanja T."/>
        </authorList>
    </citation>
    <scope>NUCLEOTIDE SEQUENCE</scope>
    <source>
        <strain evidence="2">GBR_01_08_01A</strain>
        <tissue evidence="2">Thorax + abdomen</tissue>
    </source>
</reference>
<sequence length="341" mass="39220">MFLKTRKCVVLYTKKTSILLGHSARAAADNINTALGAGSTSHATVSRWFDRFKSGDRSLESQPRSGRPPEVNVDDLRREVQSNPDATTRELAEVLNCSNQAVEYHLHELGYRKVLARWVPHVLTDASRAVRVAICQSLLLRPRRKEFLSDLVTGDESWIHYENATRRAFWLPREETPPTQPKLSQKNRLKVLLCCFWDAQGILFYELLHNETINADKYSTQLTKLSAAIKKKRRRRVNVVLLHDNARPHAASNVRQKLENLGWETIPHPPYSPDLAPSDYHLFRALKQHLRGKQFNDFSDVEAELNNFFEAQPSEFWAKGIQTLPDRWQEVLDANGDYIID</sequence>
<dbReference type="Proteomes" id="UP001258017">
    <property type="component" value="Unassembled WGS sequence"/>
</dbReference>
<dbReference type="Gene3D" id="1.10.10.1450">
    <property type="match status" value="1"/>
</dbReference>
<dbReference type="Pfam" id="PF17906">
    <property type="entry name" value="HTH_48"/>
    <property type="match status" value="1"/>
</dbReference>
<dbReference type="GO" id="GO:0003690">
    <property type="term" value="F:double-stranded DNA binding"/>
    <property type="evidence" value="ECO:0007669"/>
    <property type="project" value="TreeGrafter"/>
</dbReference>
<evidence type="ECO:0000259" key="1">
    <source>
        <dbReference type="Pfam" id="PF17906"/>
    </source>
</evidence>
<dbReference type="Pfam" id="PF01359">
    <property type="entry name" value="Transposase_1"/>
    <property type="match status" value="1"/>
</dbReference>
<dbReference type="InterPro" id="IPR041426">
    <property type="entry name" value="Mos1_HTH"/>
</dbReference>
<dbReference type="GO" id="GO:0044547">
    <property type="term" value="F:DNA topoisomerase binding"/>
    <property type="evidence" value="ECO:0007669"/>
    <property type="project" value="TreeGrafter"/>
</dbReference>
<dbReference type="InterPro" id="IPR036388">
    <property type="entry name" value="WH-like_DNA-bd_sf"/>
</dbReference>
<dbReference type="Gene3D" id="3.30.420.10">
    <property type="entry name" value="Ribonuclease H-like superfamily/Ribonuclease H"/>
    <property type="match status" value="1"/>
</dbReference>
<dbReference type="PANTHER" id="PTHR46060">
    <property type="entry name" value="MARINER MOS1 TRANSPOSASE-LIKE PROTEIN"/>
    <property type="match status" value="1"/>
</dbReference>
<dbReference type="GO" id="GO:0042800">
    <property type="term" value="F:histone H3K4 methyltransferase activity"/>
    <property type="evidence" value="ECO:0007669"/>
    <property type="project" value="TreeGrafter"/>
</dbReference>
<dbReference type="AlphaFoldDB" id="A0AAD9VIH5"/>
<dbReference type="GO" id="GO:0044774">
    <property type="term" value="P:mitotic DNA integrity checkpoint signaling"/>
    <property type="evidence" value="ECO:0007669"/>
    <property type="project" value="TreeGrafter"/>
</dbReference>
<dbReference type="PANTHER" id="PTHR46060:SF2">
    <property type="entry name" value="HISTONE-LYSINE N-METHYLTRANSFERASE SETMAR"/>
    <property type="match status" value="1"/>
</dbReference>
<dbReference type="InterPro" id="IPR001888">
    <property type="entry name" value="Transposase_1"/>
</dbReference>
<dbReference type="GO" id="GO:0000793">
    <property type="term" value="C:condensed chromosome"/>
    <property type="evidence" value="ECO:0007669"/>
    <property type="project" value="TreeGrafter"/>
</dbReference>
<dbReference type="GO" id="GO:0000014">
    <property type="term" value="F:single-stranded DNA endodeoxyribonuclease activity"/>
    <property type="evidence" value="ECO:0007669"/>
    <property type="project" value="TreeGrafter"/>
</dbReference>
<accession>A0AAD9VIH5</accession>
<organism evidence="2 3">
    <name type="scientific">Odynerus spinipes</name>
    <dbReference type="NCBI Taxonomy" id="1348599"/>
    <lineage>
        <taxon>Eukaryota</taxon>
        <taxon>Metazoa</taxon>
        <taxon>Ecdysozoa</taxon>
        <taxon>Arthropoda</taxon>
        <taxon>Hexapoda</taxon>
        <taxon>Insecta</taxon>
        <taxon>Pterygota</taxon>
        <taxon>Neoptera</taxon>
        <taxon>Endopterygota</taxon>
        <taxon>Hymenoptera</taxon>
        <taxon>Apocrita</taxon>
        <taxon>Aculeata</taxon>
        <taxon>Vespoidea</taxon>
        <taxon>Vespidae</taxon>
        <taxon>Eumeninae</taxon>
        <taxon>Odynerus</taxon>
    </lineage>
</organism>
<proteinExistence type="predicted"/>
<protein>
    <recommendedName>
        <fullName evidence="1">Mos1 transposase HTH domain-containing protein</fullName>
    </recommendedName>
</protein>
<dbReference type="GO" id="GO:0003697">
    <property type="term" value="F:single-stranded DNA binding"/>
    <property type="evidence" value="ECO:0007669"/>
    <property type="project" value="TreeGrafter"/>
</dbReference>
<dbReference type="GO" id="GO:0046975">
    <property type="term" value="F:histone H3K36 methyltransferase activity"/>
    <property type="evidence" value="ECO:0007669"/>
    <property type="project" value="TreeGrafter"/>
</dbReference>
<reference evidence="2" key="2">
    <citation type="journal article" date="2023" name="Commun. Biol.">
        <title>Intrasexual cuticular hydrocarbon dimorphism in a wasp sheds light on hydrocarbon biosynthesis genes in Hymenoptera.</title>
        <authorList>
            <person name="Moris V.C."/>
            <person name="Podsiadlowski L."/>
            <person name="Martin S."/>
            <person name="Oeyen J.P."/>
            <person name="Donath A."/>
            <person name="Petersen M."/>
            <person name="Wilbrandt J."/>
            <person name="Misof B."/>
            <person name="Liedtke D."/>
            <person name="Thamm M."/>
            <person name="Scheiner R."/>
            <person name="Schmitt T."/>
            <person name="Niehuis O."/>
        </authorList>
    </citation>
    <scope>NUCLEOTIDE SEQUENCE</scope>
    <source>
        <strain evidence="2">GBR_01_08_01A</strain>
    </source>
</reference>
<dbReference type="InterPro" id="IPR036397">
    <property type="entry name" value="RNaseH_sf"/>
</dbReference>
<comment type="caution">
    <text evidence="2">The sequence shown here is derived from an EMBL/GenBank/DDBJ whole genome shotgun (WGS) entry which is preliminary data.</text>
</comment>
<evidence type="ECO:0000313" key="3">
    <source>
        <dbReference type="Proteomes" id="UP001258017"/>
    </source>
</evidence>
<dbReference type="GO" id="GO:0000729">
    <property type="term" value="P:DNA double-strand break processing"/>
    <property type="evidence" value="ECO:0007669"/>
    <property type="project" value="TreeGrafter"/>
</dbReference>
<name>A0AAD9VIH5_9HYME</name>
<dbReference type="EMBL" id="JAIFRP010004526">
    <property type="protein sequence ID" value="KAK2574892.1"/>
    <property type="molecule type" value="Genomic_DNA"/>
</dbReference>
<dbReference type="InterPro" id="IPR052709">
    <property type="entry name" value="Transposase-MT_Hybrid"/>
</dbReference>
<dbReference type="GO" id="GO:0035861">
    <property type="term" value="C:site of double-strand break"/>
    <property type="evidence" value="ECO:0007669"/>
    <property type="project" value="TreeGrafter"/>
</dbReference>
<dbReference type="GO" id="GO:0006303">
    <property type="term" value="P:double-strand break repair via nonhomologous end joining"/>
    <property type="evidence" value="ECO:0007669"/>
    <property type="project" value="TreeGrafter"/>
</dbReference>
<dbReference type="GO" id="GO:0015074">
    <property type="term" value="P:DNA integration"/>
    <property type="evidence" value="ECO:0007669"/>
    <property type="project" value="TreeGrafter"/>
</dbReference>
<dbReference type="GO" id="GO:0031297">
    <property type="term" value="P:replication fork processing"/>
    <property type="evidence" value="ECO:0007669"/>
    <property type="project" value="TreeGrafter"/>
</dbReference>
<gene>
    <name evidence="2" type="ORF">KPH14_008344</name>
</gene>
<dbReference type="GO" id="GO:0005634">
    <property type="term" value="C:nucleus"/>
    <property type="evidence" value="ECO:0007669"/>
    <property type="project" value="TreeGrafter"/>
</dbReference>
<evidence type="ECO:0000313" key="2">
    <source>
        <dbReference type="EMBL" id="KAK2574892.1"/>
    </source>
</evidence>
<keyword evidence="3" id="KW-1185">Reference proteome</keyword>